<dbReference type="InterPro" id="IPR005467">
    <property type="entry name" value="His_kinase_dom"/>
</dbReference>
<evidence type="ECO:0000256" key="7">
    <source>
        <dbReference type="ARBA" id="ARBA00022692"/>
    </source>
</evidence>
<dbReference type="Proteomes" id="UP001249240">
    <property type="component" value="Unassembled WGS sequence"/>
</dbReference>
<evidence type="ECO:0000259" key="15">
    <source>
        <dbReference type="PROSITE" id="PS50109"/>
    </source>
</evidence>
<keyword evidence="11 14" id="KW-1133">Transmembrane helix</keyword>
<evidence type="ECO:0000256" key="6">
    <source>
        <dbReference type="ARBA" id="ARBA00022679"/>
    </source>
</evidence>
<evidence type="ECO:0000313" key="17">
    <source>
        <dbReference type="EMBL" id="MDT2540554.1"/>
    </source>
</evidence>
<comment type="caution">
    <text evidence="17">The sequence shown here is derived from an EMBL/GenBank/DDBJ whole genome shotgun (WGS) entry which is preliminary data.</text>
</comment>
<evidence type="ECO:0000256" key="8">
    <source>
        <dbReference type="ARBA" id="ARBA00022741"/>
    </source>
</evidence>
<keyword evidence="10" id="KW-0067">ATP-binding</keyword>
<gene>
    <name evidence="17" type="ORF">P7D78_20835</name>
</gene>
<dbReference type="PROSITE" id="PS50109">
    <property type="entry name" value="HIS_KIN"/>
    <property type="match status" value="1"/>
</dbReference>
<dbReference type="EC" id="2.7.13.3" evidence="3"/>
<keyword evidence="12" id="KW-0902">Two-component regulatory system</keyword>
<dbReference type="SMART" id="SM00387">
    <property type="entry name" value="HATPase_c"/>
    <property type="match status" value="1"/>
</dbReference>
<reference evidence="17" key="1">
    <citation type="submission" date="2023-03" db="EMBL/GenBank/DDBJ databases">
        <authorList>
            <person name="Shen W."/>
            <person name="Cai J."/>
        </authorList>
    </citation>
    <scope>NUCLEOTIDE SEQUENCE</scope>
    <source>
        <strain evidence="17">B646-2</strain>
    </source>
</reference>
<dbReference type="PANTHER" id="PTHR45528:SF1">
    <property type="entry name" value="SENSOR HISTIDINE KINASE CPXA"/>
    <property type="match status" value="1"/>
</dbReference>
<evidence type="ECO:0000256" key="12">
    <source>
        <dbReference type="ARBA" id="ARBA00023012"/>
    </source>
</evidence>
<dbReference type="InterPro" id="IPR003661">
    <property type="entry name" value="HisK_dim/P_dom"/>
</dbReference>
<evidence type="ECO:0000256" key="9">
    <source>
        <dbReference type="ARBA" id="ARBA00022777"/>
    </source>
</evidence>
<dbReference type="Pfam" id="PF00512">
    <property type="entry name" value="HisKA"/>
    <property type="match status" value="1"/>
</dbReference>
<dbReference type="Gene3D" id="1.10.287.130">
    <property type="match status" value="1"/>
</dbReference>
<dbReference type="InterPro" id="IPR003594">
    <property type="entry name" value="HATPase_dom"/>
</dbReference>
<evidence type="ECO:0000256" key="5">
    <source>
        <dbReference type="ARBA" id="ARBA00022553"/>
    </source>
</evidence>
<dbReference type="InterPro" id="IPR003660">
    <property type="entry name" value="HAMP_dom"/>
</dbReference>
<evidence type="ECO:0000256" key="3">
    <source>
        <dbReference type="ARBA" id="ARBA00012438"/>
    </source>
</evidence>
<dbReference type="RefSeq" id="WP_010745465.1">
    <property type="nucleotide sequence ID" value="NZ_BAAAXM010000065.1"/>
</dbReference>
<feature type="domain" description="Histidine kinase" evidence="15">
    <location>
        <begin position="177"/>
        <end position="386"/>
    </location>
</feature>
<keyword evidence="6" id="KW-0808">Transferase</keyword>
<dbReference type="GO" id="GO:0005524">
    <property type="term" value="F:ATP binding"/>
    <property type="evidence" value="ECO:0007669"/>
    <property type="project" value="UniProtKB-KW"/>
</dbReference>
<dbReference type="Pfam" id="PF02518">
    <property type="entry name" value="HATPase_c"/>
    <property type="match status" value="1"/>
</dbReference>
<feature type="domain" description="HAMP" evidence="16">
    <location>
        <begin position="110"/>
        <end position="162"/>
    </location>
</feature>
<comment type="subcellular location">
    <subcellularLocation>
        <location evidence="2">Cell membrane</location>
        <topology evidence="2">Multi-pass membrane protein</topology>
    </subcellularLocation>
</comment>
<keyword evidence="7 14" id="KW-0812">Transmembrane</keyword>
<dbReference type="InterPro" id="IPR036890">
    <property type="entry name" value="HATPase_C_sf"/>
</dbReference>
<evidence type="ECO:0000313" key="18">
    <source>
        <dbReference type="Proteomes" id="UP001249240"/>
    </source>
</evidence>
<dbReference type="AlphaFoldDB" id="A0AAW8T7E2"/>
<evidence type="ECO:0000256" key="11">
    <source>
        <dbReference type="ARBA" id="ARBA00022989"/>
    </source>
</evidence>
<name>A0AAW8T7E2_9ENTE</name>
<evidence type="ECO:0000259" key="16">
    <source>
        <dbReference type="PROSITE" id="PS50885"/>
    </source>
</evidence>
<comment type="catalytic activity">
    <reaction evidence="1">
        <text>ATP + protein L-histidine = ADP + protein N-phospho-L-histidine.</text>
        <dbReference type="EC" id="2.7.13.3"/>
    </reaction>
</comment>
<accession>A0AAW8T7E2</accession>
<sequence>MDWLDEGIARLLAKKSSLNQSLLLYLFFGTIAVALATLITISLCVSWERLILMSDSGDTHFWAFLTWTPSFPIEKELLPTIRLIEFIRRYAIFAYGFLGVYFSTKLFYNKRILQPITILEKSIEQIDQGNYHQPVYYSTYDEFEKTSLGLDHLRLTLQTNQQKLHDLYQDQKKVNAAFSHDLRTPLATIQNNLELIEAFYEQERLTPEVFEKSATKIKNNITRLTSFSETMQQLQKLEDRSLHKTMQPLKLIEEHLEDIGHHWTEKQLVIMNDYPKITATYDLDLINEVLENLLNNAYRFGKTTVTVTITLQDKLLIIYVKDDGPGFSKKELVTATEPYYSQNKNSHFGLGLTIAEALTRKHGGNLKIANSIEGGAIISAVFDLKNEKSAFVENL</sequence>
<evidence type="ECO:0000256" key="10">
    <source>
        <dbReference type="ARBA" id="ARBA00022840"/>
    </source>
</evidence>
<dbReference type="Gene3D" id="3.30.565.10">
    <property type="entry name" value="Histidine kinase-like ATPase, C-terminal domain"/>
    <property type="match status" value="1"/>
</dbReference>
<dbReference type="EMBL" id="JARPXM010000057">
    <property type="protein sequence ID" value="MDT2540554.1"/>
    <property type="molecule type" value="Genomic_DNA"/>
</dbReference>
<dbReference type="SMART" id="SM00388">
    <property type="entry name" value="HisKA"/>
    <property type="match status" value="1"/>
</dbReference>
<dbReference type="InterPro" id="IPR004358">
    <property type="entry name" value="Sig_transdc_His_kin-like_C"/>
</dbReference>
<evidence type="ECO:0000256" key="1">
    <source>
        <dbReference type="ARBA" id="ARBA00000085"/>
    </source>
</evidence>
<keyword evidence="8" id="KW-0547">Nucleotide-binding</keyword>
<keyword evidence="4" id="KW-1003">Cell membrane</keyword>
<dbReference type="CDD" id="cd00082">
    <property type="entry name" value="HisKA"/>
    <property type="match status" value="1"/>
</dbReference>
<evidence type="ECO:0000256" key="13">
    <source>
        <dbReference type="ARBA" id="ARBA00023136"/>
    </source>
</evidence>
<proteinExistence type="predicted"/>
<keyword evidence="13 14" id="KW-0472">Membrane</keyword>
<dbReference type="PRINTS" id="PR00344">
    <property type="entry name" value="BCTRLSENSOR"/>
</dbReference>
<evidence type="ECO:0000256" key="4">
    <source>
        <dbReference type="ARBA" id="ARBA00022475"/>
    </source>
</evidence>
<dbReference type="InterPro" id="IPR050398">
    <property type="entry name" value="HssS/ArlS-like"/>
</dbReference>
<dbReference type="InterPro" id="IPR036097">
    <property type="entry name" value="HisK_dim/P_sf"/>
</dbReference>
<keyword evidence="9 17" id="KW-0418">Kinase</keyword>
<dbReference type="SUPFAM" id="SSF55874">
    <property type="entry name" value="ATPase domain of HSP90 chaperone/DNA topoisomerase II/histidine kinase"/>
    <property type="match status" value="1"/>
</dbReference>
<feature type="transmembrane region" description="Helical" evidence="14">
    <location>
        <begin position="22"/>
        <end position="45"/>
    </location>
</feature>
<dbReference type="PANTHER" id="PTHR45528">
    <property type="entry name" value="SENSOR HISTIDINE KINASE CPXA"/>
    <property type="match status" value="1"/>
</dbReference>
<evidence type="ECO:0000256" key="14">
    <source>
        <dbReference type="SAM" id="Phobius"/>
    </source>
</evidence>
<protein>
    <recommendedName>
        <fullName evidence="3">histidine kinase</fullName>
        <ecNumber evidence="3">2.7.13.3</ecNumber>
    </recommendedName>
</protein>
<dbReference type="GO" id="GO:0005886">
    <property type="term" value="C:plasma membrane"/>
    <property type="evidence" value="ECO:0007669"/>
    <property type="project" value="UniProtKB-SubCell"/>
</dbReference>
<dbReference type="SUPFAM" id="SSF47384">
    <property type="entry name" value="Homodimeric domain of signal transducing histidine kinase"/>
    <property type="match status" value="1"/>
</dbReference>
<organism evidence="17 18">
    <name type="scientific">Enterococcus raffinosus</name>
    <dbReference type="NCBI Taxonomy" id="71452"/>
    <lineage>
        <taxon>Bacteria</taxon>
        <taxon>Bacillati</taxon>
        <taxon>Bacillota</taxon>
        <taxon>Bacilli</taxon>
        <taxon>Lactobacillales</taxon>
        <taxon>Enterococcaceae</taxon>
        <taxon>Enterococcus</taxon>
    </lineage>
</organism>
<dbReference type="Gene3D" id="6.10.340.10">
    <property type="match status" value="1"/>
</dbReference>
<evidence type="ECO:0000256" key="2">
    <source>
        <dbReference type="ARBA" id="ARBA00004651"/>
    </source>
</evidence>
<dbReference type="GeneID" id="67040949"/>
<keyword evidence="5" id="KW-0597">Phosphoprotein</keyword>
<dbReference type="GO" id="GO:0000155">
    <property type="term" value="F:phosphorelay sensor kinase activity"/>
    <property type="evidence" value="ECO:0007669"/>
    <property type="project" value="InterPro"/>
</dbReference>
<dbReference type="PROSITE" id="PS50885">
    <property type="entry name" value="HAMP"/>
    <property type="match status" value="1"/>
</dbReference>